<name>A0A9P4HD96_9PLEO</name>
<comment type="similarity">
    <text evidence="1">Belongs to the DCC1 family.</text>
</comment>
<evidence type="ECO:0000256" key="2">
    <source>
        <dbReference type="ARBA" id="ARBA00022705"/>
    </source>
</evidence>
<reference evidence="4" key="1">
    <citation type="journal article" date="2020" name="Stud. Mycol.">
        <title>101 Dothideomycetes genomes: a test case for predicting lifestyles and emergence of pathogens.</title>
        <authorList>
            <person name="Haridas S."/>
            <person name="Albert R."/>
            <person name="Binder M."/>
            <person name="Bloem J."/>
            <person name="Labutti K."/>
            <person name="Salamov A."/>
            <person name="Andreopoulos B."/>
            <person name="Baker S."/>
            <person name="Barry K."/>
            <person name="Bills G."/>
            <person name="Bluhm B."/>
            <person name="Cannon C."/>
            <person name="Castanera R."/>
            <person name="Culley D."/>
            <person name="Daum C."/>
            <person name="Ezra D."/>
            <person name="Gonzalez J."/>
            <person name="Henrissat B."/>
            <person name="Kuo A."/>
            <person name="Liang C."/>
            <person name="Lipzen A."/>
            <person name="Lutzoni F."/>
            <person name="Magnuson J."/>
            <person name="Mondo S."/>
            <person name="Nolan M."/>
            <person name="Ohm R."/>
            <person name="Pangilinan J."/>
            <person name="Park H.-J."/>
            <person name="Ramirez L."/>
            <person name="Alfaro M."/>
            <person name="Sun H."/>
            <person name="Tritt A."/>
            <person name="Yoshinaga Y."/>
            <person name="Zwiers L.-H."/>
            <person name="Turgeon B."/>
            <person name="Goodwin S."/>
            <person name="Spatafora J."/>
            <person name="Crous P."/>
            <person name="Grigoriev I."/>
        </authorList>
    </citation>
    <scope>NUCLEOTIDE SEQUENCE</scope>
    <source>
        <strain evidence="4">CBS 110217</strain>
    </source>
</reference>
<dbReference type="PANTHER" id="PTHR13395">
    <property type="entry name" value="SISTER CHROMATID COHESION PROTEIN DCC1-RELATED"/>
    <property type="match status" value="1"/>
</dbReference>
<sequence length="341" mass="37162">MATQQDEGGVPFSIAHEMQHFRLFELPPEIVELIDAPNPPLLSIKSQAVSSAPNSKPAYAVLCTPKTTFSLRQVQTSNSLFVTEPTLEPHSNEMPIPVTRAIASCTATLELHSSDASAVSLLHELLPVFHVSASEFDAIGNCKSKATIFENVPLSEGQCQAGWDDLMAFEHEGNSYRPGLDALVQTWRSINAAALAEGVKLDSQFLQDDITRAVAEESYPSDLVQSILRRLSKEGEDRSGPWCCLDRAKTVAFAGRTLLEAREGSDFLIADFTDSWGDTLPEAWRKDAQLSALEGVYEFPTESTIRARSAGVATSTGGAPAIGSKPSARKWHEKFGKTRRK</sequence>
<evidence type="ECO:0000256" key="1">
    <source>
        <dbReference type="ARBA" id="ARBA00007017"/>
    </source>
</evidence>
<evidence type="ECO:0008006" key="6">
    <source>
        <dbReference type="Google" id="ProtNLM"/>
    </source>
</evidence>
<dbReference type="Pfam" id="PF09724">
    <property type="entry name" value="Dcc1"/>
    <property type="match status" value="1"/>
</dbReference>
<dbReference type="PANTHER" id="PTHR13395:SF6">
    <property type="entry name" value="SISTER CHROMATID COHESION PROTEIN DCC1"/>
    <property type="match status" value="1"/>
</dbReference>
<feature type="compositionally biased region" description="Basic residues" evidence="3">
    <location>
        <begin position="327"/>
        <end position="341"/>
    </location>
</feature>
<feature type="region of interest" description="Disordered" evidence="3">
    <location>
        <begin position="310"/>
        <end position="341"/>
    </location>
</feature>
<organism evidence="4 5">
    <name type="scientific">Setomelanomma holmii</name>
    <dbReference type="NCBI Taxonomy" id="210430"/>
    <lineage>
        <taxon>Eukaryota</taxon>
        <taxon>Fungi</taxon>
        <taxon>Dikarya</taxon>
        <taxon>Ascomycota</taxon>
        <taxon>Pezizomycotina</taxon>
        <taxon>Dothideomycetes</taxon>
        <taxon>Pleosporomycetidae</taxon>
        <taxon>Pleosporales</taxon>
        <taxon>Pleosporineae</taxon>
        <taxon>Phaeosphaeriaceae</taxon>
        <taxon>Setomelanomma</taxon>
    </lineage>
</organism>
<dbReference type="InterPro" id="IPR019128">
    <property type="entry name" value="Dcc1"/>
</dbReference>
<evidence type="ECO:0000256" key="3">
    <source>
        <dbReference type="SAM" id="MobiDB-lite"/>
    </source>
</evidence>
<dbReference type="GO" id="GO:0006260">
    <property type="term" value="P:DNA replication"/>
    <property type="evidence" value="ECO:0007669"/>
    <property type="project" value="UniProtKB-KW"/>
</dbReference>
<dbReference type="Proteomes" id="UP000799777">
    <property type="component" value="Unassembled WGS sequence"/>
</dbReference>
<dbReference type="EMBL" id="ML978171">
    <property type="protein sequence ID" value="KAF2032605.1"/>
    <property type="molecule type" value="Genomic_DNA"/>
</dbReference>
<dbReference type="GO" id="GO:0000785">
    <property type="term" value="C:chromatin"/>
    <property type="evidence" value="ECO:0007669"/>
    <property type="project" value="TreeGrafter"/>
</dbReference>
<protein>
    <recommendedName>
        <fullName evidence="6">Sister chromatid cohesion protein DCC1</fullName>
    </recommendedName>
</protein>
<dbReference type="GO" id="GO:0034088">
    <property type="term" value="P:maintenance of mitotic sister chromatid cohesion"/>
    <property type="evidence" value="ECO:0007669"/>
    <property type="project" value="TreeGrafter"/>
</dbReference>
<keyword evidence="2" id="KW-0235">DNA replication</keyword>
<dbReference type="AlphaFoldDB" id="A0A9P4HD96"/>
<dbReference type="OrthoDB" id="5199543at2759"/>
<evidence type="ECO:0000313" key="4">
    <source>
        <dbReference type="EMBL" id="KAF2032605.1"/>
    </source>
</evidence>
<keyword evidence="5" id="KW-1185">Reference proteome</keyword>
<dbReference type="GO" id="GO:0000775">
    <property type="term" value="C:chromosome, centromeric region"/>
    <property type="evidence" value="ECO:0007669"/>
    <property type="project" value="TreeGrafter"/>
</dbReference>
<dbReference type="GO" id="GO:0031390">
    <property type="term" value="C:Ctf18 RFC-like complex"/>
    <property type="evidence" value="ECO:0007669"/>
    <property type="project" value="InterPro"/>
</dbReference>
<gene>
    <name evidence="4" type="ORF">EK21DRAFT_109677</name>
</gene>
<comment type="caution">
    <text evidence="4">The sequence shown here is derived from an EMBL/GenBank/DDBJ whole genome shotgun (WGS) entry which is preliminary data.</text>
</comment>
<evidence type="ECO:0000313" key="5">
    <source>
        <dbReference type="Proteomes" id="UP000799777"/>
    </source>
</evidence>
<accession>A0A9P4HD96</accession>
<proteinExistence type="inferred from homology"/>